<comment type="caution">
    <text evidence="1">The sequence shown here is derived from an EMBL/GenBank/DDBJ whole genome shotgun (WGS) entry which is preliminary data.</text>
</comment>
<name>A0A9P5KXZ1_PENCR</name>
<sequence>MRKLGSIGPPLSECWEFYRILIRQQGDVLAGKSDKEAFIRGLKRFPVLIKVTVTPAAHGFLFNPLCQTPMIRSFLGGFNYPTPRGWPPPSHDQTEDVYSLPWKRINEVQKEKFHRFRIVARALAEQKNDVVEFRVDSRLLRTRINCSILDDTCEEYNHLATLIKKPGFRHLDLSFTLAGTWQ</sequence>
<organism evidence="1 2">
    <name type="scientific">Penicillium crustosum</name>
    <name type="common">Blue mold fungus</name>
    <dbReference type="NCBI Taxonomy" id="36656"/>
    <lineage>
        <taxon>Eukaryota</taxon>
        <taxon>Fungi</taxon>
        <taxon>Dikarya</taxon>
        <taxon>Ascomycota</taxon>
        <taxon>Pezizomycotina</taxon>
        <taxon>Eurotiomycetes</taxon>
        <taxon>Eurotiomycetidae</taxon>
        <taxon>Eurotiales</taxon>
        <taxon>Aspergillaceae</taxon>
        <taxon>Penicillium</taxon>
    </lineage>
</organism>
<gene>
    <name evidence="1" type="ORF">PCG10_006249</name>
</gene>
<protein>
    <submittedName>
        <fullName evidence="1">Uncharacterized protein</fullName>
    </submittedName>
</protein>
<dbReference type="AlphaFoldDB" id="A0A9P5KXZ1"/>
<evidence type="ECO:0000313" key="1">
    <source>
        <dbReference type="EMBL" id="KAF7523945.1"/>
    </source>
</evidence>
<accession>A0A9P5KXZ1</accession>
<proteinExistence type="predicted"/>
<dbReference type="EMBL" id="JAAOZQ010000040">
    <property type="protein sequence ID" value="KAF7523945.1"/>
    <property type="molecule type" value="Genomic_DNA"/>
</dbReference>
<evidence type="ECO:0000313" key="2">
    <source>
        <dbReference type="Proteomes" id="UP000701341"/>
    </source>
</evidence>
<keyword evidence="2" id="KW-1185">Reference proteome</keyword>
<dbReference type="Proteomes" id="UP000701341">
    <property type="component" value="Unassembled WGS sequence"/>
</dbReference>
<reference evidence="1" key="1">
    <citation type="submission" date="2020-02" db="EMBL/GenBank/DDBJ databases">
        <authorList>
            <person name="Lichtner F.J."/>
        </authorList>
    </citation>
    <scope>NUCLEOTIDE SEQUENCE</scope>
    <source>
        <strain evidence="1">G10</strain>
    </source>
</reference>